<reference evidence="1 2" key="1">
    <citation type="journal article" date="2017" name="Gigascience">
        <title>Draft genome of the honey bee ectoparasitic mite, Tropilaelaps mercedesae, is shaped by the parasitic life history.</title>
        <authorList>
            <person name="Dong X."/>
            <person name="Armstrong S.D."/>
            <person name="Xia D."/>
            <person name="Makepeace B.L."/>
            <person name="Darby A.C."/>
            <person name="Kadowaki T."/>
        </authorList>
    </citation>
    <scope>NUCLEOTIDE SEQUENCE [LARGE SCALE GENOMIC DNA]</scope>
    <source>
        <strain evidence="1">Wuxi-XJTLU</strain>
    </source>
</reference>
<evidence type="ECO:0000313" key="1">
    <source>
        <dbReference type="EMBL" id="OQR68031.1"/>
    </source>
</evidence>
<comment type="caution">
    <text evidence="1">The sequence shown here is derived from an EMBL/GenBank/DDBJ whole genome shotgun (WGS) entry which is preliminary data.</text>
</comment>
<evidence type="ECO:0000313" key="2">
    <source>
        <dbReference type="Proteomes" id="UP000192247"/>
    </source>
</evidence>
<dbReference type="InParanoid" id="A0A1V9X3T5"/>
<dbReference type="EMBL" id="MNPL01026325">
    <property type="protein sequence ID" value="OQR68031.1"/>
    <property type="molecule type" value="Genomic_DNA"/>
</dbReference>
<keyword evidence="2" id="KW-1185">Reference proteome</keyword>
<accession>A0A1V9X3T5</accession>
<name>A0A1V9X3T5_9ACAR</name>
<dbReference type="Proteomes" id="UP000192247">
    <property type="component" value="Unassembled WGS sequence"/>
</dbReference>
<organism evidence="1 2">
    <name type="scientific">Tropilaelaps mercedesae</name>
    <dbReference type="NCBI Taxonomy" id="418985"/>
    <lineage>
        <taxon>Eukaryota</taxon>
        <taxon>Metazoa</taxon>
        <taxon>Ecdysozoa</taxon>
        <taxon>Arthropoda</taxon>
        <taxon>Chelicerata</taxon>
        <taxon>Arachnida</taxon>
        <taxon>Acari</taxon>
        <taxon>Parasitiformes</taxon>
        <taxon>Mesostigmata</taxon>
        <taxon>Gamasina</taxon>
        <taxon>Dermanyssoidea</taxon>
        <taxon>Laelapidae</taxon>
        <taxon>Tropilaelaps</taxon>
    </lineage>
</organism>
<protein>
    <submittedName>
        <fullName evidence="1">Uncharacterized protein</fullName>
    </submittedName>
</protein>
<gene>
    <name evidence="1" type="ORF">BIW11_13164</name>
</gene>
<dbReference type="AlphaFoldDB" id="A0A1V9X3T5"/>
<sequence>MWSCMPRPPSESSLDSLASLLDGSSTFDVSKPTTEPSDPVLAHLITVSDETLCVIALPGGQQLIPLLCLLNWCQHDLQDLHVSLDDVGLEMAPLMTVGDCDGVYQAICKLHHHDDIDDKESLLLVPAGGAAMYLRVLGLHRHADMLQPFFPITVH</sequence>
<proteinExistence type="predicted"/>